<sequence length="202" mass="22417">MTGIDRLIACKSPVLYRSFLERPNLYVCGQLMFPVTYTSVLMISGFIQRDPLTKIYCTVPLAFAGSTFSQFNTSGIFVNVAIVIVYFFTFLQLRSYAGASQMKVVFRSILWTVVLVIIGWSSVTIANQFAIFAKDATTRKLISIYAGIGVNLACASNVFVFYAINTEYRNAIRRLFGLSSIQSTRTTSIGPKSTTKVIITTT</sequence>
<organism evidence="7">
    <name type="scientific">Caenorhabditis brenneri</name>
    <name type="common">Nematode worm</name>
    <dbReference type="NCBI Taxonomy" id="135651"/>
    <lineage>
        <taxon>Eukaryota</taxon>
        <taxon>Metazoa</taxon>
        <taxon>Ecdysozoa</taxon>
        <taxon>Nematoda</taxon>
        <taxon>Chromadorea</taxon>
        <taxon>Rhabditida</taxon>
        <taxon>Rhabditina</taxon>
        <taxon>Rhabditomorpha</taxon>
        <taxon>Rhabditoidea</taxon>
        <taxon>Rhabditidae</taxon>
        <taxon>Peloderinae</taxon>
        <taxon>Caenorhabditis</taxon>
    </lineage>
</organism>
<evidence type="ECO:0000256" key="5">
    <source>
        <dbReference type="SAM" id="Phobius"/>
    </source>
</evidence>
<evidence type="ECO:0000313" key="7">
    <source>
        <dbReference type="Proteomes" id="UP000008068"/>
    </source>
</evidence>
<dbReference type="PANTHER" id="PTHR23360:SF73">
    <property type="entry name" value="G-PROTEIN COUPLED RECEPTORS FAMILY 1 PROFILE DOMAIN-CONTAINING PROTEIN"/>
    <property type="match status" value="1"/>
</dbReference>
<feature type="transmembrane region" description="Helical" evidence="5">
    <location>
        <begin position="142"/>
        <end position="164"/>
    </location>
</feature>
<dbReference type="HOGENOM" id="CLU_1533994_0_0_1"/>
<keyword evidence="7" id="KW-1185">Reference proteome</keyword>
<accession>G0NXA2</accession>
<feature type="transmembrane region" description="Helical" evidence="5">
    <location>
        <begin position="109"/>
        <end position="130"/>
    </location>
</feature>
<dbReference type="PANTHER" id="PTHR23360">
    <property type="entry name" value="G-PROTEIN COUPLED RECEPTORS FAMILY 1 PROFILE DOMAIN-CONTAINING PROTEIN-RELATED"/>
    <property type="match status" value="1"/>
</dbReference>
<dbReference type="GO" id="GO:0004930">
    <property type="term" value="F:G protein-coupled receptor activity"/>
    <property type="evidence" value="ECO:0007669"/>
    <property type="project" value="InterPro"/>
</dbReference>
<dbReference type="InterPro" id="IPR047130">
    <property type="entry name" value="7TM_GPCR_Srsx_nematod"/>
</dbReference>
<feature type="transmembrane region" description="Helical" evidence="5">
    <location>
        <begin position="25"/>
        <end position="47"/>
    </location>
</feature>
<keyword evidence="4 5" id="KW-0472">Membrane</keyword>
<dbReference type="EMBL" id="GL379970">
    <property type="protein sequence ID" value="EGT39429.1"/>
    <property type="molecule type" value="Genomic_DNA"/>
</dbReference>
<dbReference type="SMART" id="SM01381">
    <property type="entry name" value="7TM_GPCR_Srsx"/>
    <property type="match status" value="1"/>
</dbReference>
<protein>
    <submittedName>
        <fullName evidence="6">CBN-SRSX-32 protein</fullName>
    </submittedName>
</protein>
<evidence type="ECO:0000256" key="1">
    <source>
        <dbReference type="ARBA" id="ARBA00004370"/>
    </source>
</evidence>
<dbReference type="OMA" id="LTKIYCT"/>
<keyword evidence="2 5" id="KW-0812">Transmembrane</keyword>
<dbReference type="eggNOG" id="ENOG502SY9V">
    <property type="taxonomic scope" value="Eukaryota"/>
</dbReference>
<keyword evidence="3 5" id="KW-1133">Transmembrane helix</keyword>
<dbReference type="AlphaFoldDB" id="G0NXA2"/>
<dbReference type="FunCoup" id="G0NXA2">
    <property type="interactions" value="4"/>
</dbReference>
<dbReference type="Gene3D" id="1.20.1070.10">
    <property type="entry name" value="Rhodopsin 7-helix transmembrane proteins"/>
    <property type="match status" value="1"/>
</dbReference>
<gene>
    <name evidence="6" type="primary">Cbn-srsx-32</name>
    <name evidence="6" type="ORF">CAEBREN_24658</name>
</gene>
<evidence type="ECO:0000256" key="3">
    <source>
        <dbReference type="ARBA" id="ARBA00022989"/>
    </source>
</evidence>
<dbReference type="InParanoid" id="G0NXA2"/>
<evidence type="ECO:0000313" key="6">
    <source>
        <dbReference type="EMBL" id="EGT39429.1"/>
    </source>
</evidence>
<comment type="subcellular location">
    <subcellularLocation>
        <location evidence="1">Membrane</location>
    </subcellularLocation>
</comment>
<proteinExistence type="predicted"/>
<reference evidence="7" key="1">
    <citation type="submission" date="2011-07" db="EMBL/GenBank/DDBJ databases">
        <authorList>
            <consortium name="Caenorhabditis brenneri Sequencing and Analysis Consortium"/>
            <person name="Wilson R.K."/>
        </authorList>
    </citation>
    <scope>NUCLEOTIDE SEQUENCE [LARGE SCALE GENOMIC DNA]</scope>
    <source>
        <strain evidence="7">PB2801</strain>
    </source>
</reference>
<dbReference type="STRING" id="135651.G0NXA2"/>
<dbReference type="SUPFAM" id="SSF81321">
    <property type="entry name" value="Family A G protein-coupled receptor-like"/>
    <property type="match status" value="1"/>
</dbReference>
<evidence type="ECO:0000256" key="4">
    <source>
        <dbReference type="ARBA" id="ARBA00023136"/>
    </source>
</evidence>
<dbReference type="Pfam" id="PF10320">
    <property type="entry name" value="7TM_GPCR_Srsx"/>
    <property type="match status" value="1"/>
</dbReference>
<dbReference type="GO" id="GO:0016020">
    <property type="term" value="C:membrane"/>
    <property type="evidence" value="ECO:0007669"/>
    <property type="project" value="UniProtKB-SubCell"/>
</dbReference>
<dbReference type="InterPro" id="IPR000276">
    <property type="entry name" value="GPCR_Rhodpsn"/>
</dbReference>
<evidence type="ECO:0000256" key="2">
    <source>
        <dbReference type="ARBA" id="ARBA00022692"/>
    </source>
</evidence>
<dbReference type="InterPro" id="IPR019424">
    <property type="entry name" value="7TM_GPCR_Srsx"/>
</dbReference>
<dbReference type="Proteomes" id="UP000008068">
    <property type="component" value="Unassembled WGS sequence"/>
</dbReference>
<name>G0NXA2_CAEBE</name>
<dbReference type="OrthoDB" id="5820127at2759"/>
<feature type="transmembrane region" description="Helical" evidence="5">
    <location>
        <begin position="76"/>
        <end position="97"/>
    </location>
</feature>